<keyword evidence="4" id="KW-0411">Iron-sulfur</keyword>
<evidence type="ECO:0000256" key="4">
    <source>
        <dbReference type="ARBA" id="ARBA00023014"/>
    </source>
</evidence>
<evidence type="ECO:0000256" key="1">
    <source>
        <dbReference type="ARBA" id="ARBA00022714"/>
    </source>
</evidence>
<gene>
    <name evidence="6" type="ORF">GCM10009742_66220</name>
</gene>
<protein>
    <submittedName>
        <fullName evidence="6">MBL fold metallo-hydrolase</fullName>
    </submittedName>
</protein>
<dbReference type="InterPro" id="IPR036866">
    <property type="entry name" value="RibonucZ/Hydroxyglut_hydro"/>
</dbReference>
<dbReference type="SUPFAM" id="SSF50022">
    <property type="entry name" value="ISP domain"/>
    <property type="match status" value="1"/>
</dbReference>
<dbReference type="Gene3D" id="3.60.15.10">
    <property type="entry name" value="Ribonuclease Z/Hydroxyacylglutathione hydrolase-like"/>
    <property type="match status" value="1"/>
</dbReference>
<keyword evidence="3" id="KW-0408">Iron</keyword>
<evidence type="ECO:0000259" key="5">
    <source>
        <dbReference type="PROSITE" id="PS51296"/>
    </source>
</evidence>
<dbReference type="PANTHER" id="PTHR43546">
    <property type="entry name" value="UPF0173 METAL-DEPENDENT HYDROLASE MJ1163-RELATED"/>
    <property type="match status" value="1"/>
</dbReference>
<dbReference type="EMBL" id="BAAAND010000012">
    <property type="protein sequence ID" value="GAA1607182.1"/>
    <property type="molecule type" value="Genomic_DNA"/>
</dbReference>
<dbReference type="Pfam" id="PF13483">
    <property type="entry name" value="Lactamase_B_3"/>
    <property type="match status" value="1"/>
</dbReference>
<dbReference type="Pfam" id="PF00355">
    <property type="entry name" value="Rieske"/>
    <property type="match status" value="1"/>
</dbReference>
<accession>A0ABP4QI84</accession>
<dbReference type="SUPFAM" id="SSF56281">
    <property type="entry name" value="Metallo-hydrolase/oxidoreductase"/>
    <property type="match status" value="1"/>
</dbReference>
<comment type="caution">
    <text evidence="6">The sequence shown here is derived from an EMBL/GenBank/DDBJ whole genome shotgun (WGS) entry which is preliminary data.</text>
</comment>
<evidence type="ECO:0000256" key="2">
    <source>
        <dbReference type="ARBA" id="ARBA00022723"/>
    </source>
</evidence>
<feature type="domain" description="Rieske" evidence="5">
    <location>
        <begin position="452"/>
        <end position="540"/>
    </location>
</feature>
<evidence type="ECO:0000313" key="6">
    <source>
        <dbReference type="EMBL" id="GAA1607182.1"/>
    </source>
</evidence>
<proteinExistence type="predicted"/>
<dbReference type="PANTHER" id="PTHR43546:SF3">
    <property type="entry name" value="UPF0173 METAL-DEPENDENT HYDROLASE MJ1163"/>
    <property type="match status" value="1"/>
</dbReference>
<evidence type="ECO:0000313" key="7">
    <source>
        <dbReference type="Proteomes" id="UP001500190"/>
    </source>
</evidence>
<dbReference type="InterPro" id="IPR036922">
    <property type="entry name" value="Rieske_2Fe-2S_sf"/>
</dbReference>
<name>A0ABP4QI84_9ACTN</name>
<dbReference type="Proteomes" id="UP001500190">
    <property type="component" value="Unassembled WGS sequence"/>
</dbReference>
<dbReference type="InterPro" id="IPR017941">
    <property type="entry name" value="Rieske_2Fe-2S"/>
</dbReference>
<organism evidence="6 7">
    <name type="scientific">Kribbella karoonensis</name>
    <dbReference type="NCBI Taxonomy" id="324851"/>
    <lineage>
        <taxon>Bacteria</taxon>
        <taxon>Bacillati</taxon>
        <taxon>Actinomycetota</taxon>
        <taxon>Actinomycetes</taxon>
        <taxon>Propionibacteriales</taxon>
        <taxon>Kribbellaceae</taxon>
        <taxon>Kribbella</taxon>
    </lineage>
</organism>
<sequence>MLRRAAVGSLVGMGEGTVTALGHAGLRIDGDRIRVLADPWLSPGGAFLGAWFPFPDNSHLLTPETLDADVVVVSHEHLDHLDLDLIAGLPDEIPVVVPRYPSTIMQRRLRAIGRTRIVVLDAWERYPLNDKSWLTVIPEQCPMSHDAAVLLKIGARSILHTNDARISLAQARRAMTEVGGPLDVMGVQMSGASWHPVRYEYDEVERERISTIKRVGKFKAVTRLVRQVRPRLVMPYAGPPCFLDDDLFELNSGLQPGGIFPDQEEAVTWLADRIPDQRGAYLLPGDRIHLDDLRIVRDPHWQDFALDAGPEERRRYLTAYAARRRPAIDAAWAANPVSRPGLAQRFKTHLESLGTLSEYFLARIGMTLRFDVSGPYGGVWDAHIGPDRVVVDLDGGRGHADYTLTMDGRWLDGVVSGRTRWEELLLSLRFTARRQPDRYNDYLVGLLKHADRAALRAVERFEAARDPEETTEIVVGGKQLLVSRYCPHAGEDLAETGVVVNGVLRCLGHNFEFDLTDGSCLNARCDPVLVKPAPYVEEAV</sequence>
<keyword evidence="1" id="KW-0001">2Fe-2S</keyword>
<dbReference type="Gene3D" id="2.102.10.10">
    <property type="entry name" value="Rieske [2Fe-2S] iron-sulphur domain"/>
    <property type="match status" value="1"/>
</dbReference>
<keyword evidence="2" id="KW-0479">Metal-binding</keyword>
<dbReference type="InterPro" id="IPR050114">
    <property type="entry name" value="UPF0173_UPF0282_UlaG_hydrolase"/>
</dbReference>
<evidence type="ECO:0000256" key="3">
    <source>
        <dbReference type="ARBA" id="ARBA00023004"/>
    </source>
</evidence>
<keyword evidence="7" id="KW-1185">Reference proteome</keyword>
<dbReference type="PROSITE" id="PS51296">
    <property type="entry name" value="RIESKE"/>
    <property type="match status" value="1"/>
</dbReference>
<reference evidence="7" key="1">
    <citation type="journal article" date="2019" name="Int. J. Syst. Evol. Microbiol.">
        <title>The Global Catalogue of Microorganisms (GCM) 10K type strain sequencing project: providing services to taxonomists for standard genome sequencing and annotation.</title>
        <authorList>
            <consortium name="The Broad Institute Genomics Platform"/>
            <consortium name="The Broad Institute Genome Sequencing Center for Infectious Disease"/>
            <person name="Wu L."/>
            <person name="Ma J."/>
        </authorList>
    </citation>
    <scope>NUCLEOTIDE SEQUENCE [LARGE SCALE GENOMIC DNA]</scope>
    <source>
        <strain evidence="7">JCM 14304</strain>
    </source>
</reference>